<dbReference type="Pfam" id="PF21549">
    <property type="entry name" value="PRDM2_PR"/>
    <property type="match status" value="1"/>
</dbReference>
<dbReference type="InterPro" id="IPR036236">
    <property type="entry name" value="Znf_C2H2_sf"/>
</dbReference>
<organism evidence="24 25">
    <name type="scientific">Umbra pygmaea</name>
    <name type="common">Eastern mudminnow</name>
    <dbReference type="NCBI Taxonomy" id="75934"/>
    <lineage>
        <taxon>Eukaryota</taxon>
        <taxon>Metazoa</taxon>
        <taxon>Chordata</taxon>
        <taxon>Craniata</taxon>
        <taxon>Vertebrata</taxon>
        <taxon>Euteleostomi</taxon>
        <taxon>Actinopterygii</taxon>
        <taxon>Neopterygii</taxon>
        <taxon>Teleostei</taxon>
        <taxon>Protacanthopterygii</taxon>
        <taxon>Esociformes</taxon>
        <taxon>Umbridae</taxon>
        <taxon>Umbra</taxon>
    </lineage>
</organism>
<dbReference type="PROSITE" id="PS50157">
    <property type="entry name" value="ZINC_FINGER_C2H2_2"/>
    <property type="match status" value="4"/>
</dbReference>
<dbReference type="PANTHER" id="PTHR16515">
    <property type="entry name" value="PR DOMAIN ZINC FINGER PROTEIN"/>
    <property type="match status" value="1"/>
</dbReference>
<keyword evidence="6" id="KW-0949">S-adenosyl-L-methionine</keyword>
<dbReference type="CDD" id="cd19187">
    <property type="entry name" value="PR-SET_PRDM1"/>
    <property type="match status" value="1"/>
</dbReference>
<keyword evidence="2" id="KW-1017">Isopeptide bond</keyword>
<dbReference type="PROSITE" id="PS50280">
    <property type="entry name" value="SET"/>
    <property type="match status" value="1"/>
</dbReference>
<evidence type="ECO:0000256" key="17">
    <source>
        <dbReference type="ARBA" id="ARBA00063130"/>
    </source>
</evidence>
<keyword evidence="3" id="KW-0399">Innate immunity</keyword>
<name>A0ABD0WHW4_UMBPY</name>
<keyword evidence="8" id="KW-0677">Repeat</keyword>
<feature type="region of interest" description="Disordered" evidence="21">
    <location>
        <begin position="403"/>
        <end position="449"/>
    </location>
</feature>
<dbReference type="PANTHER" id="PTHR16515:SF68">
    <property type="entry name" value="PR DOMAIN ZINC FINGER PROTEIN 1"/>
    <property type="match status" value="1"/>
</dbReference>
<dbReference type="InterPro" id="IPR013087">
    <property type="entry name" value="Znf_C2H2_type"/>
</dbReference>
<evidence type="ECO:0000313" key="25">
    <source>
        <dbReference type="Proteomes" id="UP001557470"/>
    </source>
</evidence>
<dbReference type="FunFam" id="3.30.160.60:FF:000322">
    <property type="entry name" value="GDNF-inducible zinc finger protein 1"/>
    <property type="match status" value="1"/>
</dbReference>
<dbReference type="GO" id="GO:0005634">
    <property type="term" value="C:nucleus"/>
    <property type="evidence" value="ECO:0007669"/>
    <property type="project" value="UniProtKB-SubCell"/>
</dbReference>
<dbReference type="Proteomes" id="UP001557470">
    <property type="component" value="Unassembled WGS sequence"/>
</dbReference>
<evidence type="ECO:0000256" key="16">
    <source>
        <dbReference type="ARBA" id="ARBA00023242"/>
    </source>
</evidence>
<evidence type="ECO:0000256" key="4">
    <source>
        <dbReference type="ARBA" id="ARBA00022603"/>
    </source>
</evidence>
<accession>A0ABD0WHW4</accession>
<dbReference type="GO" id="GO:0045087">
    <property type="term" value="P:innate immune response"/>
    <property type="evidence" value="ECO:0007669"/>
    <property type="project" value="UniProtKB-KW"/>
</dbReference>
<comment type="caution">
    <text evidence="24">The sequence shown here is derived from an EMBL/GenBank/DDBJ whole genome shotgun (WGS) entry which is preliminary data.</text>
</comment>
<reference evidence="24 25" key="1">
    <citation type="submission" date="2024-06" db="EMBL/GenBank/DDBJ databases">
        <authorList>
            <person name="Pan Q."/>
            <person name="Wen M."/>
            <person name="Jouanno E."/>
            <person name="Zahm M."/>
            <person name="Klopp C."/>
            <person name="Cabau C."/>
            <person name="Louis A."/>
            <person name="Berthelot C."/>
            <person name="Parey E."/>
            <person name="Roest Crollius H."/>
            <person name="Montfort J."/>
            <person name="Robinson-Rechavi M."/>
            <person name="Bouchez O."/>
            <person name="Lampietro C."/>
            <person name="Lopez Roques C."/>
            <person name="Donnadieu C."/>
            <person name="Postlethwait J."/>
            <person name="Bobe J."/>
            <person name="Verreycken H."/>
            <person name="Guiguen Y."/>
        </authorList>
    </citation>
    <scope>NUCLEOTIDE SEQUENCE [LARGE SCALE GENOMIC DNA]</scope>
    <source>
        <strain evidence="24">Up_M1</strain>
        <tissue evidence="24">Testis</tissue>
    </source>
</reference>
<dbReference type="PIRSF" id="PIRSF013212">
    <property type="entry name" value="PRDM1"/>
    <property type="match status" value="1"/>
</dbReference>
<dbReference type="SUPFAM" id="SSF82199">
    <property type="entry name" value="SET domain"/>
    <property type="match status" value="1"/>
</dbReference>
<feature type="domain" description="C2H2-type" evidence="22">
    <location>
        <begin position="605"/>
        <end position="632"/>
    </location>
</feature>
<evidence type="ECO:0000256" key="11">
    <source>
        <dbReference type="ARBA" id="ARBA00022859"/>
    </source>
</evidence>
<feature type="region of interest" description="Disordered" evidence="21">
    <location>
        <begin position="1"/>
        <end position="50"/>
    </location>
</feature>
<dbReference type="AlphaFoldDB" id="A0ABD0WHW4"/>
<dbReference type="GO" id="GO:0002250">
    <property type="term" value="P:adaptive immune response"/>
    <property type="evidence" value="ECO:0007669"/>
    <property type="project" value="UniProtKB-KW"/>
</dbReference>
<dbReference type="GO" id="GO:0032259">
    <property type="term" value="P:methylation"/>
    <property type="evidence" value="ECO:0007669"/>
    <property type="project" value="UniProtKB-KW"/>
</dbReference>
<dbReference type="GO" id="GO:0008270">
    <property type="term" value="F:zinc ion binding"/>
    <property type="evidence" value="ECO:0007669"/>
    <property type="project" value="UniProtKB-KW"/>
</dbReference>
<dbReference type="SUPFAM" id="SSF57667">
    <property type="entry name" value="beta-beta-alpha zinc fingers"/>
    <property type="match status" value="3"/>
</dbReference>
<dbReference type="EMBL" id="JAGEUA010000009">
    <property type="protein sequence ID" value="KAL0965066.1"/>
    <property type="molecule type" value="Genomic_DNA"/>
</dbReference>
<dbReference type="FunFam" id="3.30.160.60:FF:000262">
    <property type="entry name" value="PR domain zinc finger protein 1"/>
    <property type="match status" value="1"/>
</dbReference>
<evidence type="ECO:0000256" key="9">
    <source>
        <dbReference type="ARBA" id="ARBA00022771"/>
    </source>
</evidence>
<evidence type="ECO:0000256" key="3">
    <source>
        <dbReference type="ARBA" id="ARBA00022588"/>
    </source>
</evidence>
<keyword evidence="9 20" id="KW-0863">Zinc-finger</keyword>
<evidence type="ECO:0000256" key="12">
    <source>
        <dbReference type="ARBA" id="ARBA00023015"/>
    </source>
</evidence>
<dbReference type="InterPro" id="IPR016608">
    <property type="entry name" value="PRDM1"/>
</dbReference>
<dbReference type="GO" id="GO:0005737">
    <property type="term" value="C:cytoplasm"/>
    <property type="evidence" value="ECO:0007669"/>
    <property type="project" value="UniProtKB-SubCell"/>
</dbReference>
<dbReference type="EC" id="2.1.1.-" evidence="19"/>
<dbReference type="FunFam" id="2.170.270.10:FF:000019">
    <property type="entry name" value="PR domain zinc finger protein 1"/>
    <property type="match status" value="1"/>
</dbReference>
<keyword evidence="1" id="KW-0678">Repressor</keyword>
<comment type="subcellular location">
    <subcellularLocation>
        <location evidence="19">Nucleus</location>
    </subcellularLocation>
    <subcellularLocation>
        <location evidence="19">Cytoplasm</location>
    </subcellularLocation>
</comment>
<comment type="similarity">
    <text evidence="19">Belongs to the class V-like SAM-binding methyltransferase superfamily.</text>
</comment>
<evidence type="ECO:0000256" key="14">
    <source>
        <dbReference type="ARBA" id="ARBA00023130"/>
    </source>
</evidence>
<evidence type="ECO:0000259" key="22">
    <source>
        <dbReference type="PROSITE" id="PS50157"/>
    </source>
</evidence>
<dbReference type="GO" id="GO:0008168">
    <property type="term" value="F:methyltransferase activity"/>
    <property type="evidence" value="ECO:0007669"/>
    <property type="project" value="UniProtKB-KW"/>
</dbReference>
<keyword evidence="11" id="KW-0391">Immunity</keyword>
<keyword evidence="15" id="KW-0804">Transcription</keyword>
<evidence type="ECO:0000256" key="7">
    <source>
        <dbReference type="ARBA" id="ARBA00022723"/>
    </source>
</evidence>
<dbReference type="GO" id="GO:0000122">
    <property type="term" value="P:negative regulation of transcription by RNA polymerase II"/>
    <property type="evidence" value="ECO:0007669"/>
    <property type="project" value="UniProtKB-UniRule"/>
</dbReference>
<feature type="domain" description="C2H2-type" evidence="22">
    <location>
        <begin position="633"/>
        <end position="660"/>
    </location>
</feature>
<gene>
    <name evidence="24" type="ORF">UPYG_G00276300</name>
</gene>
<dbReference type="PROSITE" id="PS00028">
    <property type="entry name" value="ZINC_FINGER_C2H2_1"/>
    <property type="match status" value="4"/>
</dbReference>
<evidence type="ECO:0000256" key="15">
    <source>
        <dbReference type="ARBA" id="ARBA00023163"/>
    </source>
</evidence>
<comment type="function">
    <text evidence="19">Transcription factor that mediates a transcriptional program in various innate and adaptive immune tissue-resident lymphocyte T cell types such as tissue-resident memory T (Trm), natural killer (trNK) and natural killer T (NKT) cells and negatively regulates gene expression of proteins that promote the egress of tissue-resident T-cell populations from non-lymphoid organs. Plays a role in the development, retention and long-term establishment of adaptive and innate tissue-resident lymphocyte T cell types in non-lymphoid organs, such as the skin and gut, but also in other nonbarrier tissues like liver and kidney, and therefore may provide immediate immunological protection against reactivating infections or viral reinfection. Binds specifically to the PRDI element in the promoter of the beta-interferon gene. Drives the maturation of B-lymphocytes into Ig secreting cells. Associates with the transcriptional repressor ZNF683 to chromatin at gene promoter regions.</text>
</comment>
<protein>
    <recommendedName>
        <fullName evidence="18 19">PR domain zinc finger protein 1</fullName>
        <ecNumber evidence="19">2.1.1.-</ecNumber>
    </recommendedName>
</protein>
<keyword evidence="5" id="KW-0808">Transferase</keyword>
<dbReference type="Pfam" id="PF00096">
    <property type="entry name" value="zf-C2H2"/>
    <property type="match status" value="3"/>
</dbReference>
<dbReference type="InterPro" id="IPR046341">
    <property type="entry name" value="SET_dom_sf"/>
</dbReference>
<keyword evidence="13" id="KW-0238">DNA-binding</keyword>
<dbReference type="GO" id="GO:0045165">
    <property type="term" value="P:cell fate commitment"/>
    <property type="evidence" value="ECO:0007669"/>
    <property type="project" value="UniProtKB-UniRule"/>
</dbReference>
<evidence type="ECO:0000256" key="5">
    <source>
        <dbReference type="ARBA" id="ARBA00022679"/>
    </source>
</evidence>
<dbReference type="SMART" id="SM00317">
    <property type="entry name" value="SET"/>
    <property type="match status" value="1"/>
</dbReference>
<feature type="compositionally biased region" description="Polar residues" evidence="21">
    <location>
        <begin position="28"/>
        <end position="39"/>
    </location>
</feature>
<evidence type="ECO:0000259" key="23">
    <source>
        <dbReference type="PROSITE" id="PS50280"/>
    </source>
</evidence>
<dbReference type="Gene3D" id="3.30.160.60">
    <property type="entry name" value="Classic Zinc Finger"/>
    <property type="match status" value="4"/>
</dbReference>
<dbReference type="InterPro" id="IPR044413">
    <property type="entry name" value="PRDM1_PR-SET"/>
</dbReference>
<dbReference type="GO" id="GO:0000977">
    <property type="term" value="F:RNA polymerase II transcription regulatory region sequence-specific DNA binding"/>
    <property type="evidence" value="ECO:0007669"/>
    <property type="project" value="UniProtKB-UniRule"/>
</dbReference>
<feature type="domain" description="SET" evidence="23">
    <location>
        <begin position="92"/>
        <end position="208"/>
    </location>
</feature>
<evidence type="ECO:0000256" key="19">
    <source>
        <dbReference type="PIRNR" id="PIRNR013212"/>
    </source>
</evidence>
<evidence type="ECO:0000256" key="13">
    <source>
        <dbReference type="ARBA" id="ARBA00023125"/>
    </source>
</evidence>
<keyword evidence="12" id="KW-0805">Transcription regulation</keyword>
<dbReference type="FunFam" id="3.30.160.60:FF:000132">
    <property type="entry name" value="PR domain zinc finger protein 1"/>
    <property type="match status" value="1"/>
</dbReference>
<evidence type="ECO:0000256" key="10">
    <source>
        <dbReference type="ARBA" id="ARBA00022833"/>
    </source>
</evidence>
<evidence type="ECO:0000256" key="20">
    <source>
        <dbReference type="PROSITE-ProRule" id="PRU00042"/>
    </source>
</evidence>
<feature type="domain" description="C2H2-type" evidence="22">
    <location>
        <begin position="549"/>
        <end position="576"/>
    </location>
</feature>
<dbReference type="FunFam" id="3.30.160.60:FF:000211">
    <property type="entry name" value="PR domain zinc finger protein 1"/>
    <property type="match status" value="1"/>
</dbReference>
<evidence type="ECO:0000256" key="21">
    <source>
        <dbReference type="SAM" id="MobiDB-lite"/>
    </source>
</evidence>
<evidence type="ECO:0000256" key="8">
    <source>
        <dbReference type="ARBA" id="ARBA00022737"/>
    </source>
</evidence>
<feature type="compositionally biased region" description="Polar residues" evidence="21">
    <location>
        <begin position="1"/>
        <end position="13"/>
    </location>
</feature>
<evidence type="ECO:0000256" key="18">
    <source>
        <dbReference type="ARBA" id="ARBA00067594"/>
    </source>
</evidence>
<evidence type="ECO:0000256" key="1">
    <source>
        <dbReference type="ARBA" id="ARBA00022491"/>
    </source>
</evidence>
<dbReference type="GO" id="GO:0003700">
    <property type="term" value="F:DNA-binding transcription factor activity"/>
    <property type="evidence" value="ECO:0007669"/>
    <property type="project" value="UniProtKB-UniRule"/>
</dbReference>
<evidence type="ECO:0000256" key="6">
    <source>
        <dbReference type="ARBA" id="ARBA00022691"/>
    </source>
</evidence>
<sequence length="774" mass="86329">MCGSCQGFTASSDVQRRAAMLTPDRSPSPCTTEVTTPTLSDPDPEEPDMTHWGEADFVERCHYIVRDRPLGDYPESHGENCDRPMSERSLPQNLFLKRCPDSAEVLGVTSRELIPKGTRFGPLVGQTYTNDTVPKNADRKYFWRIFSEGLLHHILDGFDEEKSNWMRYVNPASSHNDQNLVACQTGMDIYFYTVRDVPPGQELLVWYCPEFASRLNYPVPGELIKKGNEQGPIGGRSSGRRGYRVSDILREEQTKPHSTGPHHLDSTTSHPAIPLPSVLYPGYPPISYCATPLSKRPSSPVTPQVPIPVRMPTGGSVSTEHYPESSLPGRLYPNPRCCPYLSPHYPLHLGSLLTLTQPLYRDTLVPHALPFHRYPHFLHTSSNGHEELRLALTIGTQDVSLTSCSREPPLTLSGSKKELNHPKSSGRKHQANITPSPKNDIKNPIGSQTDNFRASKHQLISTFHDQPHPATARALPTATCPVPRGGSPEGLAAPFDCRPSKSRPTQLKAIFHGAGDGAGDPRKERRAGRVIGFKTLSYPLSRKNGKIRYECNVCRKIFGQLSNLKVHLRVHSGERPFRCQTCSKDFTQLAHLQKHFLVHTGEKPHQCQVCRKRFSSTSNLKTHLRLHSGERPFQCKLCPARFTQYVHLKLHHRLHTGDRPHRCPRCSRAYLHRCSLLLHLQGFCPSAPVLVSSNAPSVEDIRCTNAEIEQFDLSEAADSLEETVVEAQVEKGNSKISLLLQEINLKTSSHQGGTGETKFSLAHGLYKVEAAAAR</sequence>
<dbReference type="Gene3D" id="2.170.270.10">
    <property type="entry name" value="SET domain"/>
    <property type="match status" value="1"/>
</dbReference>
<keyword evidence="4" id="KW-0489">Methyltransferase</keyword>
<feature type="domain" description="C2H2-type" evidence="22">
    <location>
        <begin position="577"/>
        <end position="604"/>
    </location>
</feature>
<keyword evidence="25" id="KW-1185">Reference proteome</keyword>
<evidence type="ECO:0000256" key="2">
    <source>
        <dbReference type="ARBA" id="ARBA00022499"/>
    </source>
</evidence>
<comment type="subunit">
    <text evidence="17">Interacts with PRMT5. Interacts with FBXO10. Interacts with FBXO11. Interacts with multiple nuclear sumoylation E3 ligases, including CBX4, PIAS1, PIAS2, PIAS3, PIAS4, PML and RNF4, but not RANBP2. Interacts with LDB1, SMARCD3 and SMARCC1. Interacts with EEIG1; following TNFSF11/RANKL stimulation in bone marrow-derived macrophages, the interaction promotes the binding of PRDM1/BLIMP1 to the gene promoter of IRF8.</text>
</comment>
<keyword evidence="7" id="KW-0479">Metal-binding</keyword>
<dbReference type="SMART" id="SM00355">
    <property type="entry name" value="ZnF_C2H2"/>
    <property type="match status" value="5"/>
</dbReference>
<dbReference type="InterPro" id="IPR001214">
    <property type="entry name" value="SET_dom"/>
</dbReference>
<keyword evidence="14" id="KW-1064">Adaptive immunity</keyword>
<proteinExistence type="inferred from homology"/>
<evidence type="ECO:0000313" key="24">
    <source>
        <dbReference type="EMBL" id="KAL0965066.1"/>
    </source>
</evidence>
<keyword evidence="16" id="KW-0539">Nucleus</keyword>
<keyword evidence="10" id="KW-0862">Zinc</keyword>
<dbReference type="InterPro" id="IPR050331">
    <property type="entry name" value="Zinc_finger"/>
</dbReference>